<feature type="transmembrane region" description="Helical" evidence="7">
    <location>
        <begin position="273"/>
        <end position="293"/>
    </location>
</feature>
<keyword evidence="4 7" id="KW-0812">Transmembrane</keyword>
<dbReference type="PATRIC" id="fig|1179773.3.peg.5526"/>
<dbReference type="SUPFAM" id="SSF103473">
    <property type="entry name" value="MFS general substrate transporter"/>
    <property type="match status" value="1"/>
</dbReference>
<feature type="transmembrane region" description="Helical" evidence="7">
    <location>
        <begin position="144"/>
        <end position="164"/>
    </location>
</feature>
<feature type="transmembrane region" description="Helical" evidence="7">
    <location>
        <begin position="410"/>
        <end position="430"/>
    </location>
</feature>
<feature type="transmembrane region" description="Helical" evidence="7">
    <location>
        <begin position="313"/>
        <end position="331"/>
    </location>
</feature>
<dbReference type="KEGG" id="sesp:BN6_54810"/>
<dbReference type="OrthoDB" id="4172724at2"/>
<keyword evidence="3" id="KW-1003">Cell membrane</keyword>
<name>K0JXT5_SACES</name>
<dbReference type="InterPro" id="IPR036259">
    <property type="entry name" value="MFS_trans_sf"/>
</dbReference>
<evidence type="ECO:0000256" key="7">
    <source>
        <dbReference type="SAM" id="Phobius"/>
    </source>
</evidence>
<dbReference type="GO" id="GO:0005886">
    <property type="term" value="C:plasma membrane"/>
    <property type="evidence" value="ECO:0007669"/>
    <property type="project" value="UniProtKB-SubCell"/>
</dbReference>
<evidence type="ECO:0000256" key="4">
    <source>
        <dbReference type="ARBA" id="ARBA00022692"/>
    </source>
</evidence>
<organism evidence="9 10">
    <name type="scientific">Saccharothrix espanaensis (strain ATCC 51144 / DSM 44229 / JCM 9112 / NBRC 15066 / NRRL 15764)</name>
    <dbReference type="NCBI Taxonomy" id="1179773"/>
    <lineage>
        <taxon>Bacteria</taxon>
        <taxon>Bacillati</taxon>
        <taxon>Actinomycetota</taxon>
        <taxon>Actinomycetes</taxon>
        <taxon>Pseudonocardiales</taxon>
        <taxon>Pseudonocardiaceae</taxon>
        <taxon>Saccharothrix</taxon>
    </lineage>
</organism>
<feature type="transmembrane region" description="Helical" evidence="7">
    <location>
        <begin position="86"/>
        <end position="105"/>
    </location>
</feature>
<dbReference type="BioCyc" id="SESP1179773:BN6_RS26490-MONOMER"/>
<dbReference type="Gene3D" id="1.20.1250.20">
    <property type="entry name" value="MFS general substrate transporter like domains"/>
    <property type="match status" value="1"/>
</dbReference>
<comment type="subcellular location">
    <subcellularLocation>
        <location evidence="1">Cell membrane</location>
        <topology evidence="1">Multi-pass membrane protein</topology>
    </subcellularLocation>
</comment>
<feature type="transmembrane region" description="Helical" evidence="7">
    <location>
        <begin position="111"/>
        <end position="132"/>
    </location>
</feature>
<feature type="transmembrane region" description="Helical" evidence="7">
    <location>
        <begin position="206"/>
        <end position="225"/>
    </location>
</feature>
<feature type="domain" description="Major facilitator superfamily (MFS) profile" evidence="8">
    <location>
        <begin position="20"/>
        <end position="491"/>
    </location>
</feature>
<dbReference type="Gene3D" id="1.20.1720.10">
    <property type="entry name" value="Multidrug resistance protein D"/>
    <property type="match status" value="1"/>
</dbReference>
<dbReference type="eggNOG" id="COG0477">
    <property type="taxonomic scope" value="Bacteria"/>
</dbReference>
<keyword evidence="10" id="KW-1185">Reference proteome</keyword>
<protein>
    <submittedName>
        <fullName evidence="9">Permease, MFS-type</fullName>
    </submittedName>
</protein>
<evidence type="ECO:0000313" key="9">
    <source>
        <dbReference type="EMBL" id="CCH32740.1"/>
    </source>
</evidence>
<evidence type="ECO:0000256" key="1">
    <source>
        <dbReference type="ARBA" id="ARBA00004651"/>
    </source>
</evidence>
<keyword evidence="5 7" id="KW-1133">Transmembrane helix</keyword>
<keyword evidence="6 7" id="KW-0472">Membrane</keyword>
<dbReference type="EMBL" id="HE804045">
    <property type="protein sequence ID" value="CCH32740.1"/>
    <property type="molecule type" value="Genomic_DNA"/>
</dbReference>
<feature type="transmembrane region" description="Helical" evidence="7">
    <location>
        <begin position="231"/>
        <end position="252"/>
    </location>
</feature>
<dbReference type="STRING" id="1179773.BN6_54810"/>
<dbReference type="RefSeq" id="WP_015102852.1">
    <property type="nucleotide sequence ID" value="NC_019673.1"/>
</dbReference>
<evidence type="ECO:0000256" key="5">
    <source>
        <dbReference type="ARBA" id="ARBA00022989"/>
    </source>
</evidence>
<dbReference type="GO" id="GO:0022857">
    <property type="term" value="F:transmembrane transporter activity"/>
    <property type="evidence" value="ECO:0007669"/>
    <property type="project" value="InterPro"/>
</dbReference>
<accession>K0JXT5</accession>
<dbReference type="PANTHER" id="PTHR42718:SF47">
    <property type="entry name" value="METHYL VIOLOGEN RESISTANCE PROTEIN SMVA"/>
    <property type="match status" value="1"/>
</dbReference>
<evidence type="ECO:0000256" key="3">
    <source>
        <dbReference type="ARBA" id="ARBA00022475"/>
    </source>
</evidence>
<dbReference type="AlphaFoldDB" id="K0JXT5"/>
<dbReference type="InterPro" id="IPR020846">
    <property type="entry name" value="MFS_dom"/>
</dbReference>
<feature type="transmembrane region" description="Helical" evidence="7">
    <location>
        <begin position="56"/>
        <end position="74"/>
    </location>
</feature>
<feature type="transmembrane region" description="Helical" evidence="7">
    <location>
        <begin position="363"/>
        <end position="389"/>
    </location>
</feature>
<dbReference type="CDD" id="cd17321">
    <property type="entry name" value="MFS_MMR_MDR_like"/>
    <property type="match status" value="1"/>
</dbReference>
<feature type="transmembrane region" description="Helical" evidence="7">
    <location>
        <begin position="467"/>
        <end position="487"/>
    </location>
</feature>
<dbReference type="PROSITE" id="PS50850">
    <property type="entry name" value="MFS"/>
    <property type="match status" value="1"/>
</dbReference>
<sequence length="499" mass="51209">MTEHANAPAPARAGRREWLGLAMLALPALLVSMDLTVLHLAVPALSVDLRPSSSQLLWVVDVYGFMIAGFLVTMGTLGDRIGRRRLLLIGAAAFGVASALAAFSTSAEMLIAARALLGVAGATLAPSTVALIRNMFHDPRQRTFAISLWFMSFMAGSAVGPLIGGALLEFFWWGSVFLIGVPVMALLLVVGPLVLPEHRSDLPGRLDLVGAVVALAAVLSMMWGLKQVAEHGVALPPLLAVAAGLVLAGWFVRRQRQSPDPLIDLRLFRMRTVAVSLGVLTVGAIGIGGIGYLTAQYLQLVVGLSPLQAGLWMLPPLGAGILTTVPASAVVHRVRPGVVFAVGLVTAAVGLALVGQVTGPHQLALVVIGLVLVFGGLMPLLAMGVDIVVAAAPPERTGAASALSETTQELGIALGIAFLGSLATAVYRGGLPVTSAELSTLGSAKAARLPPDVVAAAESAFTDGLRVASLVSAAALAVSAALAVVLLRRTGPSAPAEEH</sequence>
<evidence type="ECO:0000256" key="6">
    <source>
        <dbReference type="ARBA" id="ARBA00023136"/>
    </source>
</evidence>
<dbReference type="Proteomes" id="UP000006281">
    <property type="component" value="Chromosome"/>
</dbReference>
<evidence type="ECO:0000256" key="2">
    <source>
        <dbReference type="ARBA" id="ARBA00022448"/>
    </source>
</evidence>
<dbReference type="HOGENOM" id="CLU_000960_28_2_11"/>
<feature type="transmembrane region" description="Helical" evidence="7">
    <location>
        <begin position="21"/>
        <end position="44"/>
    </location>
</feature>
<dbReference type="PANTHER" id="PTHR42718">
    <property type="entry name" value="MAJOR FACILITATOR SUPERFAMILY MULTIDRUG TRANSPORTER MFSC"/>
    <property type="match status" value="1"/>
</dbReference>
<dbReference type="Pfam" id="PF07690">
    <property type="entry name" value="MFS_1"/>
    <property type="match status" value="1"/>
</dbReference>
<feature type="transmembrane region" description="Helical" evidence="7">
    <location>
        <begin position="170"/>
        <end position="194"/>
    </location>
</feature>
<feature type="transmembrane region" description="Helical" evidence="7">
    <location>
        <begin position="338"/>
        <end position="357"/>
    </location>
</feature>
<proteinExistence type="predicted"/>
<evidence type="ECO:0000259" key="8">
    <source>
        <dbReference type="PROSITE" id="PS50850"/>
    </source>
</evidence>
<evidence type="ECO:0000313" key="10">
    <source>
        <dbReference type="Proteomes" id="UP000006281"/>
    </source>
</evidence>
<dbReference type="InterPro" id="IPR011701">
    <property type="entry name" value="MFS"/>
</dbReference>
<reference evidence="9 10" key="1">
    <citation type="journal article" date="2012" name="BMC Genomics">
        <title>Complete genome sequence of Saccharothrix espanaensis DSM 44229T and comparison to the other completely sequenced Pseudonocardiaceae.</title>
        <authorList>
            <person name="Strobel T."/>
            <person name="Al-Dilaimi A."/>
            <person name="Blom J."/>
            <person name="Gessner A."/>
            <person name="Kalinowski J."/>
            <person name="Luzhetska M."/>
            <person name="Puhler A."/>
            <person name="Szczepanowski R."/>
            <person name="Bechthold A."/>
            <person name="Ruckert C."/>
        </authorList>
    </citation>
    <scope>NUCLEOTIDE SEQUENCE [LARGE SCALE GENOMIC DNA]</scope>
    <source>
        <strain evidence="10">ATCC 51144 / DSM 44229 / JCM 9112 / NBRC 15066 / NRRL 15764</strain>
    </source>
</reference>
<keyword evidence="2" id="KW-0813">Transport</keyword>
<gene>
    <name evidence="9" type="ordered locus">BN6_54810</name>
</gene>